<dbReference type="Pfam" id="PF01762">
    <property type="entry name" value="Galactosyl_T"/>
    <property type="match status" value="1"/>
</dbReference>
<feature type="chain" id="PRO_5020761092" description="Hexosyltransferase" evidence="11">
    <location>
        <begin position="18"/>
        <end position="352"/>
    </location>
</feature>
<reference evidence="12 13" key="2">
    <citation type="journal article" date="2019" name="G3 (Bethesda)">
        <title>Hybrid Assembly of the Genome of the Entomopathogenic Nematode Steinernema carpocapsae Identifies the X-Chromosome.</title>
        <authorList>
            <person name="Serra L."/>
            <person name="Macchietto M."/>
            <person name="Macias-Munoz A."/>
            <person name="McGill C.J."/>
            <person name="Rodriguez I.M."/>
            <person name="Rodriguez B."/>
            <person name="Murad R."/>
            <person name="Mortazavi A."/>
        </authorList>
    </citation>
    <scope>NUCLEOTIDE SEQUENCE [LARGE SCALE GENOMIC DNA]</scope>
    <source>
        <strain evidence="12 13">ALL</strain>
    </source>
</reference>
<dbReference type="OrthoDB" id="6381420at2759"/>
<dbReference type="AlphaFoldDB" id="A0A4U5LWP8"/>
<dbReference type="STRING" id="34508.A0A4U5LWP8"/>
<sequence length="352" mass="41685">MTWRTAYLPLLVILILAVSLLWNLSNVPVMSKKCRESETARHVYMRKLHLNDSDVNNVIILNETINWPQIHIQPKRFHLNRNLTFLVVVHSDVYNFDRRHELRHIFTKKLRKMANFDMLFVTGRPMESEIQKVIKEEAGEFDDVLQSFHIDNYQSMPMKAHAWISYLYDKFQNSTKFVLKIDDDVSINSGLVNNFLVSRPSAESEKSVFCYPFKVAADKRENSKFYLSENEFPFRNLGIFCAGLAYILSADVVPHLYRNIQRTRFVWLDDWYVTHALLVNVDFTIYDTSAFYLMSETNREACNRLRRILDGSLPTPWFAHLRPRKLFDSFRQLEFWTRSQLCVDGFKDPRFV</sequence>
<reference evidence="12 13" key="1">
    <citation type="journal article" date="2015" name="Genome Biol.">
        <title>Comparative genomics of Steinernema reveals deeply conserved gene regulatory networks.</title>
        <authorList>
            <person name="Dillman A.R."/>
            <person name="Macchietto M."/>
            <person name="Porter C.F."/>
            <person name="Rogers A."/>
            <person name="Williams B."/>
            <person name="Antoshechkin I."/>
            <person name="Lee M.M."/>
            <person name="Goodwin Z."/>
            <person name="Lu X."/>
            <person name="Lewis E.E."/>
            <person name="Goodrich-Blair H."/>
            <person name="Stock S.P."/>
            <person name="Adams B.J."/>
            <person name="Sternberg P.W."/>
            <person name="Mortazavi A."/>
        </authorList>
    </citation>
    <scope>NUCLEOTIDE SEQUENCE [LARGE SCALE GENOMIC DNA]</scope>
    <source>
        <strain evidence="12 13">ALL</strain>
    </source>
</reference>
<name>A0A4U5LWP8_STECR</name>
<dbReference type="Gene3D" id="3.90.550.50">
    <property type="match status" value="1"/>
</dbReference>
<keyword evidence="9 10" id="KW-0472">Membrane</keyword>
<evidence type="ECO:0000256" key="6">
    <source>
        <dbReference type="ARBA" id="ARBA00022968"/>
    </source>
</evidence>
<dbReference type="PANTHER" id="PTHR11214">
    <property type="entry name" value="BETA-1,3-N-ACETYLGLUCOSAMINYLTRANSFERASE"/>
    <property type="match status" value="1"/>
</dbReference>
<keyword evidence="11" id="KW-0732">Signal</keyword>
<evidence type="ECO:0000256" key="5">
    <source>
        <dbReference type="ARBA" id="ARBA00022692"/>
    </source>
</evidence>
<dbReference type="Proteomes" id="UP000298663">
    <property type="component" value="Unassembled WGS sequence"/>
</dbReference>
<comment type="caution">
    <text evidence="12">The sequence shown here is derived from an EMBL/GenBank/DDBJ whole genome shotgun (WGS) entry which is preliminary data.</text>
</comment>
<keyword evidence="13" id="KW-1185">Reference proteome</keyword>
<feature type="transmembrane region" description="Helical" evidence="10">
    <location>
        <begin position="6"/>
        <end position="25"/>
    </location>
</feature>
<evidence type="ECO:0000256" key="9">
    <source>
        <dbReference type="ARBA" id="ARBA00023136"/>
    </source>
</evidence>
<feature type="signal peptide" evidence="11">
    <location>
        <begin position="1"/>
        <end position="17"/>
    </location>
</feature>
<proteinExistence type="inferred from homology"/>
<comment type="subcellular location">
    <subcellularLocation>
        <location evidence="1 10">Golgi apparatus membrane</location>
        <topology evidence="1 10">Single-pass type II membrane protein</topology>
    </subcellularLocation>
</comment>
<comment type="similarity">
    <text evidence="2 10">Belongs to the glycosyltransferase 31 family.</text>
</comment>
<keyword evidence="4" id="KW-0808">Transferase</keyword>
<evidence type="ECO:0000313" key="13">
    <source>
        <dbReference type="Proteomes" id="UP000298663"/>
    </source>
</evidence>
<evidence type="ECO:0000256" key="7">
    <source>
        <dbReference type="ARBA" id="ARBA00022989"/>
    </source>
</evidence>
<evidence type="ECO:0000256" key="1">
    <source>
        <dbReference type="ARBA" id="ARBA00004323"/>
    </source>
</evidence>
<accession>A0A4U5LWP8</accession>
<gene>
    <name evidence="12" type="ORF">L596_027827</name>
</gene>
<evidence type="ECO:0000256" key="2">
    <source>
        <dbReference type="ARBA" id="ARBA00008661"/>
    </source>
</evidence>
<evidence type="ECO:0000313" key="12">
    <source>
        <dbReference type="EMBL" id="TKR60602.1"/>
    </source>
</evidence>
<evidence type="ECO:0000256" key="8">
    <source>
        <dbReference type="ARBA" id="ARBA00023034"/>
    </source>
</evidence>
<protein>
    <recommendedName>
        <fullName evidence="10">Hexosyltransferase</fullName>
        <ecNumber evidence="10">2.4.1.-</ecNumber>
    </recommendedName>
</protein>
<dbReference type="PANTHER" id="PTHR11214:SF364">
    <property type="entry name" value="HEXOSYLTRANSFERASE"/>
    <property type="match status" value="1"/>
</dbReference>
<keyword evidence="8 10" id="KW-0333">Golgi apparatus</keyword>
<evidence type="ECO:0000256" key="3">
    <source>
        <dbReference type="ARBA" id="ARBA00022676"/>
    </source>
</evidence>
<keyword evidence="5 10" id="KW-0812">Transmembrane</keyword>
<dbReference type="EMBL" id="AZBU02000011">
    <property type="protein sequence ID" value="TKR60602.1"/>
    <property type="molecule type" value="Genomic_DNA"/>
</dbReference>
<dbReference type="GO" id="GO:0000139">
    <property type="term" value="C:Golgi membrane"/>
    <property type="evidence" value="ECO:0007669"/>
    <property type="project" value="UniProtKB-SubCell"/>
</dbReference>
<dbReference type="GO" id="GO:0006493">
    <property type="term" value="P:protein O-linked glycosylation"/>
    <property type="evidence" value="ECO:0007669"/>
    <property type="project" value="TreeGrafter"/>
</dbReference>
<dbReference type="EC" id="2.4.1.-" evidence="10"/>
<evidence type="ECO:0000256" key="4">
    <source>
        <dbReference type="ARBA" id="ARBA00022679"/>
    </source>
</evidence>
<keyword evidence="7 10" id="KW-1133">Transmembrane helix</keyword>
<dbReference type="GO" id="GO:0016758">
    <property type="term" value="F:hexosyltransferase activity"/>
    <property type="evidence" value="ECO:0007669"/>
    <property type="project" value="InterPro"/>
</dbReference>
<keyword evidence="3 10" id="KW-0328">Glycosyltransferase</keyword>
<evidence type="ECO:0000256" key="10">
    <source>
        <dbReference type="RuleBase" id="RU363063"/>
    </source>
</evidence>
<evidence type="ECO:0000256" key="11">
    <source>
        <dbReference type="SAM" id="SignalP"/>
    </source>
</evidence>
<organism evidence="12 13">
    <name type="scientific">Steinernema carpocapsae</name>
    <name type="common">Entomopathogenic nematode</name>
    <dbReference type="NCBI Taxonomy" id="34508"/>
    <lineage>
        <taxon>Eukaryota</taxon>
        <taxon>Metazoa</taxon>
        <taxon>Ecdysozoa</taxon>
        <taxon>Nematoda</taxon>
        <taxon>Chromadorea</taxon>
        <taxon>Rhabditida</taxon>
        <taxon>Tylenchina</taxon>
        <taxon>Panagrolaimomorpha</taxon>
        <taxon>Strongyloidoidea</taxon>
        <taxon>Steinernematidae</taxon>
        <taxon>Steinernema</taxon>
    </lineage>
</organism>
<dbReference type="InterPro" id="IPR002659">
    <property type="entry name" value="Glyco_trans_31"/>
</dbReference>
<keyword evidence="6 10" id="KW-0735">Signal-anchor</keyword>